<feature type="binding site" evidence="7">
    <location>
        <position position="130"/>
    </location>
    <ligand>
        <name>pyridoxal 5'-phosphate</name>
        <dbReference type="ChEBI" id="CHEBI:597326"/>
    </ligand>
</feature>
<dbReference type="Gene3D" id="3.40.50.1100">
    <property type="match status" value="2"/>
</dbReference>
<comment type="similarity">
    <text evidence="2 9">Belongs to the cysteine synthase/cystathionine beta-synthase family.</text>
</comment>
<proteinExistence type="inferred from homology"/>
<protein>
    <recommendedName>
        <fullName evidence="9">Cysteine synthase</fullName>
        <ecNumber evidence="9">2.5.1.47</ecNumber>
    </recommendedName>
</protein>
<dbReference type="NCBIfam" id="TIGR01139">
    <property type="entry name" value="cysK"/>
    <property type="match status" value="1"/>
</dbReference>
<evidence type="ECO:0000256" key="4">
    <source>
        <dbReference type="ARBA" id="ARBA00022679"/>
    </source>
</evidence>
<evidence type="ECO:0000313" key="12">
    <source>
        <dbReference type="Proteomes" id="UP001497516"/>
    </source>
</evidence>
<evidence type="ECO:0000256" key="2">
    <source>
        <dbReference type="ARBA" id="ARBA00007103"/>
    </source>
</evidence>
<accession>A0AAV2D4P6</accession>
<dbReference type="InterPro" id="IPR005859">
    <property type="entry name" value="CysK"/>
</dbReference>
<comment type="cofactor">
    <cofactor evidence="1 7 9">
        <name>pyridoxal 5'-phosphate</name>
        <dbReference type="ChEBI" id="CHEBI:597326"/>
    </cofactor>
</comment>
<dbReference type="PANTHER" id="PTHR10314">
    <property type="entry name" value="CYSTATHIONINE BETA-SYNTHASE"/>
    <property type="match status" value="1"/>
</dbReference>
<dbReference type="Pfam" id="PF00291">
    <property type="entry name" value="PALP"/>
    <property type="match status" value="1"/>
</dbReference>
<evidence type="ECO:0000256" key="1">
    <source>
        <dbReference type="ARBA" id="ARBA00001933"/>
    </source>
</evidence>
<dbReference type="GO" id="GO:0004124">
    <property type="term" value="F:cysteine synthase activity"/>
    <property type="evidence" value="ECO:0007669"/>
    <property type="project" value="UniProtKB-UniRule"/>
</dbReference>
<dbReference type="SUPFAM" id="SSF53686">
    <property type="entry name" value="Tryptophan synthase beta subunit-like PLP-dependent enzymes"/>
    <property type="match status" value="1"/>
</dbReference>
<evidence type="ECO:0000256" key="3">
    <source>
        <dbReference type="ARBA" id="ARBA00022605"/>
    </source>
</evidence>
<dbReference type="NCBIfam" id="TIGR01136">
    <property type="entry name" value="cysKM"/>
    <property type="match status" value="1"/>
</dbReference>
<feature type="modified residue" description="N6-(pyridoxal phosphate)lysine" evidence="8">
    <location>
        <position position="99"/>
    </location>
</feature>
<dbReference type="AlphaFoldDB" id="A0AAV2D4P6"/>
<gene>
    <name evidence="11" type="ORF">LTRI10_LOCUS11055</name>
</gene>
<feature type="domain" description="Tryptophan synthase beta chain-like PALP" evidence="10">
    <location>
        <begin position="63"/>
        <end position="348"/>
    </location>
</feature>
<reference evidence="11 12" key="1">
    <citation type="submission" date="2024-04" db="EMBL/GenBank/DDBJ databases">
        <authorList>
            <person name="Fracassetti M."/>
        </authorList>
    </citation>
    <scope>NUCLEOTIDE SEQUENCE [LARGE SCALE GENOMIC DNA]</scope>
</reference>
<keyword evidence="6 9" id="KW-0198">Cysteine biosynthesis</keyword>
<evidence type="ECO:0000313" key="11">
    <source>
        <dbReference type="EMBL" id="CAL1367329.1"/>
    </source>
</evidence>
<dbReference type="InterPro" id="IPR036052">
    <property type="entry name" value="TrpB-like_PALP_sf"/>
</dbReference>
<dbReference type="InterPro" id="IPR005856">
    <property type="entry name" value="Cys_synth"/>
</dbReference>
<keyword evidence="3 9" id="KW-0028">Amino-acid biosynthesis</keyword>
<dbReference type="InterPro" id="IPR050214">
    <property type="entry name" value="Cys_Synth/Cystath_Beta-Synth"/>
</dbReference>
<dbReference type="EC" id="2.5.1.47" evidence="9"/>
<dbReference type="FunFam" id="3.40.50.1100:FF:000006">
    <property type="entry name" value="Cysteine synthase"/>
    <property type="match status" value="1"/>
</dbReference>
<name>A0AAV2D4P6_9ROSI</name>
<dbReference type="EMBL" id="OZ034815">
    <property type="protein sequence ID" value="CAL1367329.1"/>
    <property type="molecule type" value="Genomic_DNA"/>
</dbReference>
<sequence length="377" mass="40636">MAAALRSFLGRRSAHQYQPQLLRSVEKMSTEAAAGSPSSSSFAQRLRDLPKHLPGTQIKPDASKLIGRTPLVFLNQVTEGCGAYIAAKQEMFQPTSSVKDRPAFSMFADAEAKNLISPGKTTLIEPTSGNMGISMAFMAAMKGYKMVLTMPSYTSMERRVCMRAFGAELILTDPTKGMGGTVKKAYDLLESTPDAFMLQQFSNPANTKIHFDTTGPEIWEDTLGQVDIFVMGIGSGGTVSGVGQYLKSQNPNVKIYGVEPAESNILNGGKPGPHQITGNGVGFKPDILDMDVMEKVIEVSSEDAVNMARRLAVEEGLMVGISSGANTVAALKLAQLPENKGKLIVTIHASFGERYLSSVLFQELRKEAENMQPVSVD</sequence>
<dbReference type="GO" id="GO:0006535">
    <property type="term" value="P:cysteine biosynthetic process from serine"/>
    <property type="evidence" value="ECO:0007669"/>
    <property type="project" value="UniProtKB-UniRule"/>
</dbReference>
<dbReference type="CDD" id="cd01561">
    <property type="entry name" value="CBS_like"/>
    <property type="match status" value="1"/>
</dbReference>
<evidence type="ECO:0000256" key="7">
    <source>
        <dbReference type="PIRSR" id="PIRSR605856-50"/>
    </source>
</evidence>
<dbReference type="InterPro" id="IPR001216">
    <property type="entry name" value="P-phosphate_BS"/>
</dbReference>
<evidence type="ECO:0000256" key="6">
    <source>
        <dbReference type="ARBA" id="ARBA00023192"/>
    </source>
</evidence>
<evidence type="ECO:0000256" key="5">
    <source>
        <dbReference type="ARBA" id="ARBA00022898"/>
    </source>
</evidence>
<keyword evidence="5 7" id="KW-0663">Pyridoxal phosphate</keyword>
<dbReference type="PROSITE" id="PS00901">
    <property type="entry name" value="CYS_SYNTHASE"/>
    <property type="match status" value="1"/>
</dbReference>
<evidence type="ECO:0000259" key="10">
    <source>
        <dbReference type="Pfam" id="PF00291"/>
    </source>
</evidence>
<feature type="binding site" evidence="7">
    <location>
        <position position="322"/>
    </location>
    <ligand>
        <name>pyridoxal 5'-phosphate</name>
        <dbReference type="ChEBI" id="CHEBI:597326"/>
    </ligand>
</feature>
<keyword evidence="4 9" id="KW-0808">Transferase</keyword>
<dbReference type="Proteomes" id="UP001497516">
    <property type="component" value="Chromosome 2"/>
</dbReference>
<organism evidence="11 12">
    <name type="scientific">Linum trigynum</name>
    <dbReference type="NCBI Taxonomy" id="586398"/>
    <lineage>
        <taxon>Eukaryota</taxon>
        <taxon>Viridiplantae</taxon>
        <taxon>Streptophyta</taxon>
        <taxon>Embryophyta</taxon>
        <taxon>Tracheophyta</taxon>
        <taxon>Spermatophyta</taxon>
        <taxon>Magnoliopsida</taxon>
        <taxon>eudicotyledons</taxon>
        <taxon>Gunneridae</taxon>
        <taxon>Pentapetalae</taxon>
        <taxon>rosids</taxon>
        <taxon>fabids</taxon>
        <taxon>Malpighiales</taxon>
        <taxon>Linaceae</taxon>
        <taxon>Linum</taxon>
    </lineage>
</organism>
<dbReference type="InterPro" id="IPR001926">
    <property type="entry name" value="TrpB-like_PALP"/>
</dbReference>
<keyword evidence="12" id="KW-1185">Reference proteome</keyword>
<feature type="binding site" evidence="7">
    <location>
        <begin position="234"/>
        <end position="238"/>
    </location>
    <ligand>
        <name>pyridoxal 5'-phosphate</name>
        <dbReference type="ChEBI" id="CHEBI:597326"/>
    </ligand>
</feature>
<comment type="catalytic activity">
    <reaction evidence="9">
        <text>O-acetyl-L-serine + hydrogen sulfide = L-cysteine + acetate</text>
        <dbReference type="Rhea" id="RHEA:14829"/>
        <dbReference type="ChEBI" id="CHEBI:29919"/>
        <dbReference type="ChEBI" id="CHEBI:30089"/>
        <dbReference type="ChEBI" id="CHEBI:35235"/>
        <dbReference type="ChEBI" id="CHEBI:58340"/>
        <dbReference type="EC" id="2.5.1.47"/>
    </reaction>
</comment>
<evidence type="ECO:0000256" key="8">
    <source>
        <dbReference type="PIRSR" id="PIRSR605856-51"/>
    </source>
</evidence>
<evidence type="ECO:0000256" key="9">
    <source>
        <dbReference type="RuleBase" id="RU003985"/>
    </source>
</evidence>